<feature type="domain" description="Peptidase M24" evidence="1">
    <location>
        <begin position="16"/>
        <end position="219"/>
    </location>
</feature>
<sequence>MPRGSVELRSAAEIGAMRDAGRAVAAALNTVTARITRGTTGAELEATACSVLAAHDARPAFDATRHSASRRRALTVSREEVIRGRAPDGNGFVPGELVTVECAGSVGGWCAWSAATETVGAEDEPARRSAGTAREALRGAASAATAGNRLGDLSHALGLVVRGAGYGMPLSCGHGIGRALREPPALPRPGKRGEGLPLRPGMVVTIVAALADGGSDGVRHGPDGSVETEDGSRCLLLGETVAVTARGPRVLTVP</sequence>
<name>A0A852YZZ3_9ACTN</name>
<dbReference type="Proteomes" id="UP000548304">
    <property type="component" value="Unassembled WGS sequence"/>
</dbReference>
<dbReference type="InterPro" id="IPR000994">
    <property type="entry name" value="Pept_M24"/>
</dbReference>
<keyword evidence="2" id="KW-0378">Hydrolase</keyword>
<dbReference type="Pfam" id="PF00557">
    <property type="entry name" value="Peptidase_M24"/>
    <property type="match status" value="1"/>
</dbReference>
<protein>
    <submittedName>
        <fullName evidence="2">Methionyl aminopeptidase</fullName>
        <ecNumber evidence="2">3.4.11.18</ecNumber>
    </submittedName>
</protein>
<dbReference type="GO" id="GO:0070006">
    <property type="term" value="F:metalloaminopeptidase activity"/>
    <property type="evidence" value="ECO:0007669"/>
    <property type="project" value="TreeGrafter"/>
</dbReference>
<dbReference type="GO" id="GO:0004239">
    <property type="term" value="F:initiator methionyl aminopeptidase activity"/>
    <property type="evidence" value="ECO:0007669"/>
    <property type="project" value="UniProtKB-EC"/>
</dbReference>
<dbReference type="EMBL" id="JACBYW010000008">
    <property type="protein sequence ID" value="NYH80604.1"/>
    <property type="molecule type" value="Genomic_DNA"/>
</dbReference>
<dbReference type="GO" id="GO:0005829">
    <property type="term" value="C:cytosol"/>
    <property type="evidence" value="ECO:0007669"/>
    <property type="project" value="TreeGrafter"/>
</dbReference>
<dbReference type="PANTHER" id="PTHR43330">
    <property type="entry name" value="METHIONINE AMINOPEPTIDASE"/>
    <property type="match status" value="1"/>
</dbReference>
<evidence type="ECO:0000313" key="3">
    <source>
        <dbReference type="Proteomes" id="UP000548304"/>
    </source>
</evidence>
<dbReference type="RefSeq" id="WP_179536943.1">
    <property type="nucleotide sequence ID" value="NZ_JACBYW010000008.1"/>
</dbReference>
<proteinExistence type="predicted"/>
<dbReference type="SUPFAM" id="SSF55920">
    <property type="entry name" value="Creatinase/aminopeptidase"/>
    <property type="match status" value="1"/>
</dbReference>
<reference evidence="2 3" key="1">
    <citation type="submission" date="2020-07" db="EMBL/GenBank/DDBJ databases">
        <title>Genomic Encyclopedia of Type Strains, Phase III (KMG-III): the genomes of soil and plant-associated and newly described type strains.</title>
        <authorList>
            <person name="Whitman W."/>
        </authorList>
    </citation>
    <scope>NUCLEOTIDE SEQUENCE [LARGE SCALE GENOMIC DNA]</scope>
    <source>
        <strain evidence="2 3">CECT 8576</strain>
    </source>
</reference>
<keyword evidence="3" id="KW-1185">Reference proteome</keyword>
<gene>
    <name evidence="2" type="ORF">FHR84_003970</name>
</gene>
<dbReference type="PANTHER" id="PTHR43330:SF27">
    <property type="entry name" value="METHIONINE AMINOPEPTIDASE"/>
    <property type="match status" value="1"/>
</dbReference>
<accession>A0A852YZZ3</accession>
<keyword evidence="2" id="KW-0031">Aminopeptidase</keyword>
<dbReference type="InterPro" id="IPR036005">
    <property type="entry name" value="Creatinase/aminopeptidase-like"/>
</dbReference>
<comment type="caution">
    <text evidence="2">The sequence shown here is derived from an EMBL/GenBank/DDBJ whole genome shotgun (WGS) entry which is preliminary data.</text>
</comment>
<dbReference type="AlphaFoldDB" id="A0A852YZZ3"/>
<organism evidence="2 3">
    <name type="scientific">Actinopolyspora biskrensis</name>
    <dbReference type="NCBI Taxonomy" id="1470178"/>
    <lineage>
        <taxon>Bacteria</taxon>
        <taxon>Bacillati</taxon>
        <taxon>Actinomycetota</taxon>
        <taxon>Actinomycetes</taxon>
        <taxon>Actinopolysporales</taxon>
        <taxon>Actinopolysporaceae</taxon>
        <taxon>Actinopolyspora</taxon>
    </lineage>
</organism>
<evidence type="ECO:0000313" key="2">
    <source>
        <dbReference type="EMBL" id="NYH80604.1"/>
    </source>
</evidence>
<dbReference type="Gene3D" id="3.90.230.10">
    <property type="entry name" value="Creatinase/methionine aminopeptidase superfamily"/>
    <property type="match status" value="1"/>
</dbReference>
<keyword evidence="2" id="KW-0645">Protease</keyword>
<dbReference type="EC" id="3.4.11.18" evidence="2"/>
<evidence type="ECO:0000259" key="1">
    <source>
        <dbReference type="Pfam" id="PF00557"/>
    </source>
</evidence>